<dbReference type="InterPro" id="IPR009000">
    <property type="entry name" value="Transl_B-barrel_sf"/>
</dbReference>
<gene>
    <name evidence="1" type="ORF">COS78_00075</name>
</gene>
<organism evidence="1 2">
    <name type="scientific">Candidatus Shapirobacteria bacterium CG06_land_8_20_14_3_00_40_12</name>
    <dbReference type="NCBI Taxonomy" id="1974881"/>
    <lineage>
        <taxon>Bacteria</taxon>
        <taxon>Candidatus Shapironibacteriota</taxon>
    </lineage>
</organism>
<dbReference type="AlphaFoldDB" id="A0A2M7AT92"/>
<dbReference type="EMBL" id="PEWA01000002">
    <property type="protein sequence ID" value="PIU73834.1"/>
    <property type="molecule type" value="Genomic_DNA"/>
</dbReference>
<sequence length="85" mass="9064">MTYQKVGKVVHYFDKILVAVVEATDGEIKVGDMVRIGEEGAGVEQKVESMQVEHAQVDGVAKGKEAALKVTAAVKTGDVVYKASE</sequence>
<evidence type="ECO:0000313" key="2">
    <source>
        <dbReference type="Proteomes" id="UP000231407"/>
    </source>
</evidence>
<comment type="caution">
    <text evidence="1">The sequence shown here is derived from an EMBL/GenBank/DDBJ whole genome shotgun (WGS) entry which is preliminary data.</text>
</comment>
<proteinExistence type="predicted"/>
<dbReference type="Proteomes" id="UP000231407">
    <property type="component" value="Unassembled WGS sequence"/>
</dbReference>
<dbReference type="SUPFAM" id="SSF50447">
    <property type="entry name" value="Translation proteins"/>
    <property type="match status" value="1"/>
</dbReference>
<reference evidence="2" key="1">
    <citation type="submission" date="2017-09" db="EMBL/GenBank/DDBJ databases">
        <title>Depth-based differentiation of microbial function through sediment-hosted aquifers and enrichment of novel symbionts in the deep terrestrial subsurface.</title>
        <authorList>
            <person name="Probst A.J."/>
            <person name="Ladd B."/>
            <person name="Jarett J.K."/>
            <person name="Geller-Mcgrath D.E."/>
            <person name="Sieber C.M.K."/>
            <person name="Emerson J.B."/>
            <person name="Anantharaman K."/>
            <person name="Thomas B.C."/>
            <person name="Malmstrom R."/>
            <person name="Stieglmeier M."/>
            <person name="Klingl A."/>
            <person name="Woyke T."/>
            <person name="Ryan C.M."/>
            <person name="Banfield J.F."/>
        </authorList>
    </citation>
    <scope>NUCLEOTIDE SEQUENCE [LARGE SCALE GENOMIC DNA]</scope>
</reference>
<name>A0A2M7AT92_9BACT</name>
<evidence type="ECO:0008006" key="3">
    <source>
        <dbReference type="Google" id="ProtNLM"/>
    </source>
</evidence>
<accession>A0A2M7AT92</accession>
<protein>
    <recommendedName>
        <fullName evidence="3">Translation elongation factor-like protein</fullName>
    </recommendedName>
</protein>
<dbReference type="Gene3D" id="2.40.30.10">
    <property type="entry name" value="Translation factors"/>
    <property type="match status" value="1"/>
</dbReference>
<evidence type="ECO:0000313" key="1">
    <source>
        <dbReference type="EMBL" id="PIU73834.1"/>
    </source>
</evidence>